<reference evidence="2 3" key="1">
    <citation type="journal article" date="2017" name="Front. Microbiol.">
        <title>New Insights into the Diversity of the Genus Faecalibacterium.</title>
        <authorList>
            <person name="Benevides L."/>
            <person name="Burman S."/>
            <person name="Martin R."/>
            <person name="Robert V."/>
            <person name="Thomas M."/>
            <person name="Miquel S."/>
            <person name="Chain F."/>
            <person name="Sokol H."/>
            <person name="Bermudez-Humaran L.G."/>
            <person name="Morrison M."/>
            <person name="Langella P."/>
            <person name="Azevedo V.A."/>
            <person name="Chatel J.M."/>
            <person name="Soares S."/>
        </authorList>
    </citation>
    <scope>NUCLEOTIDE SEQUENCE [LARGE SCALE GENOMIC DNA]</scope>
    <source>
        <strain evidence="3">CNCM I-4540</strain>
    </source>
</reference>
<keyword evidence="1" id="KW-0732">Signal</keyword>
<evidence type="ECO:0000256" key="1">
    <source>
        <dbReference type="SAM" id="SignalP"/>
    </source>
</evidence>
<dbReference type="PROSITE" id="PS51318">
    <property type="entry name" value="TAT"/>
    <property type="match status" value="1"/>
</dbReference>
<accession>A0A2A6ZCX6</accession>
<sequence length="183" mass="19446">MSYTFSRRNFMKYTALAAAAVAVSGSLTGCSNPNRPVGKTGDTLKPGSGICEATLLNSADKKPSYISATHTLTCNFKIVTKIELLEITDSHFQVDVTTAAGTKHYYYNTTPAPSLGNTANPKAKKNSVTEATLTLNLDLSGATKVAVLYTPKHGATGEPNDSYNDIYGTWDITDAIKDSIPTA</sequence>
<dbReference type="Proteomes" id="UP000220752">
    <property type="component" value="Unassembled WGS sequence"/>
</dbReference>
<dbReference type="EMBL" id="NMTQ01000020">
    <property type="protein sequence ID" value="PDX59237.1"/>
    <property type="molecule type" value="Genomic_DNA"/>
</dbReference>
<comment type="caution">
    <text evidence="2">The sequence shown here is derived from an EMBL/GenBank/DDBJ whole genome shotgun (WGS) entry which is preliminary data.</text>
</comment>
<protein>
    <recommendedName>
        <fullName evidence="4">Twin-arginine translocation signal domain-containing protein</fullName>
    </recommendedName>
</protein>
<dbReference type="AlphaFoldDB" id="A0A2A6ZCX6"/>
<feature type="chain" id="PRO_5012947336" description="Twin-arginine translocation signal domain-containing protein" evidence="1">
    <location>
        <begin position="18"/>
        <end position="183"/>
    </location>
</feature>
<feature type="signal peptide" evidence="1">
    <location>
        <begin position="1"/>
        <end position="17"/>
    </location>
</feature>
<evidence type="ECO:0000313" key="2">
    <source>
        <dbReference type="EMBL" id="PDX59237.1"/>
    </source>
</evidence>
<dbReference type="PROSITE" id="PS51257">
    <property type="entry name" value="PROKAR_LIPOPROTEIN"/>
    <property type="match status" value="1"/>
</dbReference>
<dbReference type="Pfam" id="PF10518">
    <property type="entry name" value="TAT_signal"/>
    <property type="match status" value="1"/>
</dbReference>
<name>A0A2A6ZCX6_9FIRM</name>
<dbReference type="InterPro" id="IPR019546">
    <property type="entry name" value="TAT_signal_bac_arc"/>
</dbReference>
<evidence type="ECO:0008006" key="4">
    <source>
        <dbReference type="Google" id="ProtNLM"/>
    </source>
</evidence>
<proteinExistence type="predicted"/>
<evidence type="ECO:0000313" key="3">
    <source>
        <dbReference type="Proteomes" id="UP000220752"/>
    </source>
</evidence>
<dbReference type="InterPro" id="IPR006311">
    <property type="entry name" value="TAT_signal"/>
</dbReference>
<gene>
    <name evidence="2" type="ORF">CGS46_04500</name>
</gene>
<keyword evidence="3" id="KW-1185">Reference proteome</keyword>
<organism evidence="2 3">
    <name type="scientific">Faecalibacterium langellae</name>
    <dbReference type="NCBI Taxonomy" id="3435293"/>
    <lineage>
        <taxon>Bacteria</taxon>
        <taxon>Bacillati</taxon>
        <taxon>Bacillota</taxon>
        <taxon>Clostridia</taxon>
        <taxon>Eubacteriales</taxon>
        <taxon>Oscillospiraceae</taxon>
        <taxon>Faecalibacterium</taxon>
    </lineage>
</organism>
<dbReference type="NCBIfam" id="TIGR01409">
    <property type="entry name" value="TAT_signal_seq"/>
    <property type="match status" value="1"/>
</dbReference>